<dbReference type="InterPro" id="IPR000182">
    <property type="entry name" value="GNAT_dom"/>
</dbReference>
<gene>
    <name evidence="8" type="ORF">Metal_0576</name>
</gene>
<dbReference type="eggNOG" id="COG0454">
    <property type="taxonomic scope" value="Bacteria"/>
</dbReference>
<dbReference type="CDD" id="cd04301">
    <property type="entry name" value="NAT_SF"/>
    <property type="match status" value="1"/>
</dbReference>
<dbReference type="PANTHER" id="PTHR36449:SF1">
    <property type="entry name" value="ACETYLTRANSFERASE"/>
    <property type="match status" value="1"/>
</dbReference>
<dbReference type="Gene3D" id="3.40.630.30">
    <property type="match status" value="1"/>
</dbReference>
<evidence type="ECO:0000313" key="9">
    <source>
        <dbReference type="Proteomes" id="UP000005090"/>
    </source>
</evidence>
<accession>H8GP02</accession>
<dbReference type="HOGENOM" id="CLU_101288_0_0_6"/>
<evidence type="ECO:0000313" key="8">
    <source>
        <dbReference type="EMBL" id="EIC28424.1"/>
    </source>
</evidence>
<dbReference type="GO" id="GO:0016747">
    <property type="term" value="F:acyltransferase activity, transferring groups other than amino-acyl groups"/>
    <property type="evidence" value="ECO:0007669"/>
    <property type="project" value="InterPro"/>
</dbReference>
<evidence type="ECO:0000256" key="3">
    <source>
        <dbReference type="ARBA" id="ARBA00022649"/>
    </source>
</evidence>
<sequence length="174" mass="19064">MASSVKWSLPSPLKTEHDFTAFTCGEISLDHWLKNRALRNEGRGASRTYVVCVDQPRAGTIVAYYCLATGSIACELAPGGIRRNMPDPIPVMVLGRLAVDINWQGQGIGKALLRDAILRTLQVSEIVGVKALVIHALSDQSVHFYEEHGFQKSPMDSNTLLLPLPHVIFQGNAE</sequence>
<dbReference type="PANTHER" id="PTHR36449">
    <property type="entry name" value="ACETYLTRANSFERASE-RELATED"/>
    <property type="match status" value="1"/>
</dbReference>
<dbReference type="SUPFAM" id="SSF55729">
    <property type="entry name" value="Acyl-CoA N-acyltransferases (Nat)"/>
    <property type="match status" value="1"/>
</dbReference>
<keyword evidence="9" id="KW-1185">Reference proteome</keyword>
<keyword evidence="5" id="KW-0012">Acyltransferase</keyword>
<name>H8GP02_METAL</name>
<keyword evidence="3" id="KW-1277">Toxin-antitoxin system</keyword>
<reference evidence="8 9" key="1">
    <citation type="journal article" date="2013" name="Genome Announc.">
        <title>Genome Sequence of the Obligate Gammaproteobacterial Methanotroph Methylomicrobium album Strain BG8.</title>
        <authorList>
            <person name="Kits K.D."/>
            <person name="Kalyuzhnaya M.G."/>
            <person name="Klotz M.G."/>
            <person name="Jetten M.S."/>
            <person name="Op den Camp H.J."/>
            <person name="Vuilleumier S."/>
            <person name="Bringel F."/>
            <person name="Dispirito A.A."/>
            <person name="Murrell J.C."/>
            <person name="Bruce D."/>
            <person name="Cheng J.F."/>
            <person name="Copeland A."/>
            <person name="Goodwin L."/>
            <person name="Hauser L."/>
            <person name="Lajus A."/>
            <person name="Land M.L."/>
            <person name="Lapidus A."/>
            <person name="Lucas S."/>
            <person name="Medigue C."/>
            <person name="Pitluck S."/>
            <person name="Woyke T."/>
            <person name="Zeytun A."/>
            <person name="Stein L.Y."/>
        </authorList>
    </citation>
    <scope>NUCLEOTIDE SEQUENCE [LARGE SCALE GENOMIC DNA]</scope>
    <source>
        <strain evidence="8 9">BG8</strain>
    </source>
</reference>
<dbReference type="PROSITE" id="PS51186">
    <property type="entry name" value="GNAT"/>
    <property type="match status" value="1"/>
</dbReference>
<comment type="catalytic activity">
    <reaction evidence="6">
        <text>glycyl-tRNA(Gly) + acetyl-CoA = N-acetylglycyl-tRNA(Gly) + CoA + H(+)</text>
        <dbReference type="Rhea" id="RHEA:81867"/>
        <dbReference type="Rhea" id="RHEA-COMP:9683"/>
        <dbReference type="Rhea" id="RHEA-COMP:19766"/>
        <dbReference type="ChEBI" id="CHEBI:15378"/>
        <dbReference type="ChEBI" id="CHEBI:57287"/>
        <dbReference type="ChEBI" id="CHEBI:57288"/>
        <dbReference type="ChEBI" id="CHEBI:78522"/>
        <dbReference type="ChEBI" id="CHEBI:232036"/>
    </reaction>
</comment>
<evidence type="ECO:0000259" key="7">
    <source>
        <dbReference type="PROSITE" id="PS51186"/>
    </source>
</evidence>
<keyword evidence="2" id="KW-0678">Repressor</keyword>
<organism evidence="8 9">
    <name type="scientific">Methylomicrobium album BG8</name>
    <dbReference type="NCBI Taxonomy" id="686340"/>
    <lineage>
        <taxon>Bacteria</taxon>
        <taxon>Pseudomonadati</taxon>
        <taxon>Pseudomonadota</taxon>
        <taxon>Gammaproteobacteria</taxon>
        <taxon>Methylococcales</taxon>
        <taxon>Methylococcaceae</taxon>
        <taxon>Methylomicrobium</taxon>
    </lineage>
</organism>
<evidence type="ECO:0000256" key="1">
    <source>
        <dbReference type="ARBA" id="ARBA00009342"/>
    </source>
</evidence>
<keyword evidence="4 8" id="KW-0808">Transferase</keyword>
<evidence type="ECO:0000256" key="2">
    <source>
        <dbReference type="ARBA" id="ARBA00022491"/>
    </source>
</evidence>
<dbReference type="RefSeq" id="WP_005369440.1">
    <property type="nucleotide sequence ID" value="NZ_CM001475.1"/>
</dbReference>
<dbReference type="AlphaFoldDB" id="H8GP02"/>
<protein>
    <submittedName>
        <fullName evidence="8">Acetyltransferase</fullName>
    </submittedName>
</protein>
<proteinExistence type="inferred from homology"/>
<dbReference type="Pfam" id="PF13508">
    <property type="entry name" value="Acetyltransf_7"/>
    <property type="match status" value="1"/>
</dbReference>
<dbReference type="STRING" id="686340.Metal_0576"/>
<dbReference type="Proteomes" id="UP000005090">
    <property type="component" value="Chromosome"/>
</dbReference>
<feature type="domain" description="N-acetyltransferase" evidence="7">
    <location>
        <begin position="9"/>
        <end position="174"/>
    </location>
</feature>
<comment type="similarity">
    <text evidence="1">Belongs to the acetyltransferase family. GNAT subfamily.</text>
</comment>
<evidence type="ECO:0000256" key="4">
    <source>
        <dbReference type="ARBA" id="ARBA00022679"/>
    </source>
</evidence>
<dbReference type="EMBL" id="CM001475">
    <property type="protein sequence ID" value="EIC28424.1"/>
    <property type="molecule type" value="Genomic_DNA"/>
</dbReference>
<evidence type="ECO:0000256" key="6">
    <source>
        <dbReference type="ARBA" id="ARBA00049880"/>
    </source>
</evidence>
<dbReference type="InterPro" id="IPR016181">
    <property type="entry name" value="Acyl_CoA_acyltransferase"/>
</dbReference>
<evidence type="ECO:0000256" key="5">
    <source>
        <dbReference type="ARBA" id="ARBA00023315"/>
    </source>
</evidence>